<dbReference type="AlphaFoldDB" id="A0A2K8NYZ6"/>
<keyword evidence="2" id="KW-1185">Reference proteome</keyword>
<dbReference type="InterPro" id="IPR027417">
    <property type="entry name" value="P-loop_NTPase"/>
</dbReference>
<dbReference type="RefSeq" id="WP_024863674.1">
    <property type="nucleotide sequence ID" value="NZ_CP024965.1"/>
</dbReference>
<dbReference type="Gene3D" id="3.40.50.300">
    <property type="entry name" value="P-loop containing nucleotide triphosphate hydrolases"/>
    <property type="match status" value="1"/>
</dbReference>
<reference evidence="1 2" key="1">
    <citation type="submission" date="2017-11" db="EMBL/GenBank/DDBJ databases">
        <title>Genome sequence of Entomoplasma somnilux PYAN-1 (ATCC 49194).</title>
        <authorList>
            <person name="Lo W.-S."/>
            <person name="Gasparich G.E."/>
            <person name="Kuo C.-H."/>
        </authorList>
    </citation>
    <scope>NUCLEOTIDE SEQUENCE [LARGE SCALE GENOMIC DNA]</scope>
    <source>
        <strain evidence="1 2">PYAN-1</strain>
    </source>
</reference>
<evidence type="ECO:0000313" key="1">
    <source>
        <dbReference type="EMBL" id="ATZ18438.1"/>
    </source>
</evidence>
<name>A0A2K8NYZ6_9MOLU</name>
<dbReference type="PANTHER" id="PTHR46638:SF1">
    <property type="entry name" value="CORRINOID ADENOSYLTRANSFERASE"/>
    <property type="match status" value="1"/>
</dbReference>
<evidence type="ECO:0000313" key="2">
    <source>
        <dbReference type="Proteomes" id="UP000232230"/>
    </source>
</evidence>
<dbReference type="SUPFAM" id="SSF52540">
    <property type="entry name" value="P-loop containing nucleoside triphosphate hydrolases"/>
    <property type="match status" value="1"/>
</dbReference>
<protein>
    <submittedName>
        <fullName evidence="1">Cobalamin adenosyltransferase</fullName>
    </submittedName>
</protein>
<keyword evidence="1" id="KW-0808">Transferase</keyword>
<dbReference type="Pfam" id="PF02572">
    <property type="entry name" value="CobA_CobO_BtuR"/>
    <property type="match status" value="1"/>
</dbReference>
<dbReference type="PANTHER" id="PTHR46638">
    <property type="entry name" value="CORRINOID ADENOSYLTRANSFERASE"/>
    <property type="match status" value="1"/>
</dbReference>
<dbReference type="GO" id="GO:0005524">
    <property type="term" value="F:ATP binding"/>
    <property type="evidence" value="ECO:0007669"/>
    <property type="project" value="InterPro"/>
</dbReference>
<dbReference type="GO" id="GO:0009236">
    <property type="term" value="P:cobalamin biosynthetic process"/>
    <property type="evidence" value="ECO:0007669"/>
    <property type="project" value="InterPro"/>
</dbReference>
<sequence>MKKEGYIHIYYGTGKGKTSALNGMAIRALGNDWKVKYLRFLKNRITGELTYFTKHQDPNFTVKSFYSSSQKFIWEMNDQEREVFKKEMLLGIEELKADLQDSTIDLLICDELLDCVINKFITEEELIEIIKTKNPHTELAISGHYISDAWIAIADLVSEVKPIKHYFDQGVMARKGIEW</sequence>
<dbReference type="InterPro" id="IPR003724">
    <property type="entry name" value="CblAdoTrfase_CobA"/>
</dbReference>
<proteinExistence type="predicted"/>
<dbReference type="EMBL" id="CP024965">
    <property type="protein sequence ID" value="ATZ18438.1"/>
    <property type="molecule type" value="Genomic_DNA"/>
</dbReference>
<gene>
    <name evidence="1" type="primary">cobA</name>
    <name evidence="1" type="ORF">ESOMN_v1c00520</name>
</gene>
<dbReference type="PIRSF" id="PIRSF015617">
    <property type="entry name" value="Adensltrnsf_CobA"/>
    <property type="match status" value="1"/>
</dbReference>
<dbReference type="GO" id="GO:0008817">
    <property type="term" value="F:corrinoid adenosyltransferase activity"/>
    <property type="evidence" value="ECO:0007669"/>
    <property type="project" value="InterPro"/>
</dbReference>
<accession>A0A2K8NYZ6</accession>
<dbReference type="Proteomes" id="UP000232230">
    <property type="component" value="Chromosome"/>
</dbReference>
<dbReference type="KEGG" id="esx:ESOMN_v1c00520"/>
<organism evidence="1 2">
    <name type="scientific">Williamsoniiplasma somnilux</name>
    <dbReference type="NCBI Taxonomy" id="215578"/>
    <lineage>
        <taxon>Bacteria</taxon>
        <taxon>Bacillati</taxon>
        <taxon>Mycoplasmatota</taxon>
        <taxon>Mollicutes</taxon>
        <taxon>Entomoplasmatales</taxon>
        <taxon>Williamsoniiplasma</taxon>
    </lineage>
</organism>